<dbReference type="GO" id="GO:0006284">
    <property type="term" value="P:base-excision repair"/>
    <property type="evidence" value="ECO:0007669"/>
    <property type="project" value="InterPro"/>
</dbReference>
<dbReference type="HAMAP" id="MF_00527">
    <property type="entry name" value="3MGH"/>
    <property type="match status" value="1"/>
</dbReference>
<evidence type="ECO:0000313" key="6">
    <source>
        <dbReference type="EMBL" id="SHJ74308.1"/>
    </source>
</evidence>
<keyword evidence="2 5" id="KW-0227">DNA damage</keyword>
<reference evidence="6 7" key="1">
    <citation type="submission" date="2016-11" db="EMBL/GenBank/DDBJ databases">
        <authorList>
            <person name="Jaros S."/>
            <person name="Januszkiewicz K."/>
            <person name="Wedrychowicz H."/>
        </authorList>
    </citation>
    <scope>NUCLEOTIDE SEQUENCE [LARGE SCALE GENOMIC DNA]</scope>
    <source>
        <strain evidence="6 7">DSM 12906</strain>
    </source>
</reference>
<comment type="similarity">
    <text evidence="1 5">Belongs to the DNA glycosylase MPG family.</text>
</comment>
<organism evidence="6 7">
    <name type="scientific">Tessaracoccus bendigoensis DSM 12906</name>
    <dbReference type="NCBI Taxonomy" id="1123357"/>
    <lineage>
        <taxon>Bacteria</taxon>
        <taxon>Bacillati</taxon>
        <taxon>Actinomycetota</taxon>
        <taxon>Actinomycetes</taxon>
        <taxon>Propionibacteriales</taxon>
        <taxon>Propionibacteriaceae</taxon>
        <taxon>Tessaracoccus</taxon>
    </lineage>
</organism>
<dbReference type="CDD" id="cd00540">
    <property type="entry name" value="AAG"/>
    <property type="match status" value="1"/>
</dbReference>
<dbReference type="AlphaFoldDB" id="A0A1M6LST0"/>
<dbReference type="RefSeq" id="WP_084189664.1">
    <property type="nucleotide sequence ID" value="NZ_FQZG01000075.1"/>
</dbReference>
<dbReference type="STRING" id="1123357.SAMN02745244_03156"/>
<dbReference type="SUPFAM" id="SSF50486">
    <property type="entry name" value="FMT C-terminal domain-like"/>
    <property type="match status" value="1"/>
</dbReference>
<dbReference type="InterPro" id="IPR011034">
    <property type="entry name" value="Formyl_transferase-like_C_sf"/>
</dbReference>
<dbReference type="GO" id="GO:0003677">
    <property type="term" value="F:DNA binding"/>
    <property type="evidence" value="ECO:0007669"/>
    <property type="project" value="InterPro"/>
</dbReference>
<name>A0A1M6LST0_9ACTN</name>
<dbReference type="NCBIfam" id="NF002003">
    <property type="entry name" value="PRK00802.1-3"/>
    <property type="match status" value="1"/>
</dbReference>
<dbReference type="InterPro" id="IPR003180">
    <property type="entry name" value="MPG"/>
</dbReference>
<accession>A0A1M6LST0</accession>
<keyword evidence="7" id="KW-1185">Reference proteome</keyword>
<proteinExistence type="inferred from homology"/>
<dbReference type="EMBL" id="FQZG01000075">
    <property type="protein sequence ID" value="SHJ74308.1"/>
    <property type="molecule type" value="Genomic_DNA"/>
</dbReference>
<dbReference type="PANTHER" id="PTHR10429:SF0">
    <property type="entry name" value="DNA-3-METHYLADENINE GLYCOSYLASE"/>
    <property type="match status" value="1"/>
</dbReference>
<dbReference type="OrthoDB" id="9794313at2"/>
<evidence type="ECO:0000256" key="4">
    <source>
        <dbReference type="ARBA" id="ARBA00023204"/>
    </source>
</evidence>
<sequence length="206" mass="21754">MSLVPADITFDALPEHARTLLDQVAERARGLLNGRLSVERDGVVVTARITEVEAYGGGYDPGSHAFRGPSARNAAMFGPPLHAYVYRHMGLHACFNVVVAVEGTPTGVLIRAAEIVEGVEVARARRSAKGRTRHDFDLAAGPARLTVALGITIDDTGSPLDGSAGITLTPRLTAEPSIGIGPRVGLGRAADFPLRFWIPGEPSVSR</sequence>
<dbReference type="PANTHER" id="PTHR10429">
    <property type="entry name" value="DNA-3-METHYLADENINE GLYCOSYLASE"/>
    <property type="match status" value="1"/>
</dbReference>
<dbReference type="EC" id="3.2.2.-" evidence="5"/>
<evidence type="ECO:0000256" key="2">
    <source>
        <dbReference type="ARBA" id="ARBA00022763"/>
    </source>
</evidence>
<keyword evidence="4 5" id="KW-0234">DNA repair</keyword>
<dbReference type="GO" id="GO:0003905">
    <property type="term" value="F:alkylbase DNA N-glycosylase activity"/>
    <property type="evidence" value="ECO:0007669"/>
    <property type="project" value="InterPro"/>
</dbReference>
<evidence type="ECO:0000256" key="5">
    <source>
        <dbReference type="HAMAP-Rule" id="MF_00527"/>
    </source>
</evidence>
<dbReference type="Gene3D" id="3.10.300.10">
    <property type="entry name" value="Methylpurine-DNA glycosylase (MPG)"/>
    <property type="match status" value="1"/>
</dbReference>
<keyword evidence="3 5" id="KW-0378">Hydrolase</keyword>
<evidence type="ECO:0000256" key="3">
    <source>
        <dbReference type="ARBA" id="ARBA00022801"/>
    </source>
</evidence>
<dbReference type="Proteomes" id="UP000184512">
    <property type="component" value="Unassembled WGS sequence"/>
</dbReference>
<protein>
    <recommendedName>
        <fullName evidence="5">Putative 3-methyladenine DNA glycosylase</fullName>
        <ecNumber evidence="5">3.2.2.-</ecNumber>
    </recommendedName>
</protein>
<dbReference type="InterPro" id="IPR036995">
    <property type="entry name" value="MPG_sf"/>
</dbReference>
<dbReference type="NCBIfam" id="TIGR00567">
    <property type="entry name" value="3mg"/>
    <property type="match status" value="1"/>
</dbReference>
<gene>
    <name evidence="6" type="ORF">SAMN02745244_03156</name>
</gene>
<dbReference type="Pfam" id="PF02245">
    <property type="entry name" value="Pur_DNA_glyco"/>
    <property type="match status" value="1"/>
</dbReference>
<evidence type="ECO:0000256" key="1">
    <source>
        <dbReference type="ARBA" id="ARBA00009232"/>
    </source>
</evidence>
<evidence type="ECO:0000313" key="7">
    <source>
        <dbReference type="Proteomes" id="UP000184512"/>
    </source>
</evidence>